<evidence type="ECO:0000313" key="3">
    <source>
        <dbReference type="EMBL" id="THU44946.1"/>
    </source>
</evidence>
<evidence type="ECO:0000256" key="1">
    <source>
        <dbReference type="SAM" id="MobiDB-lite"/>
    </source>
</evidence>
<keyword evidence="4" id="KW-1185">Reference proteome</keyword>
<dbReference type="InterPro" id="IPR013083">
    <property type="entry name" value="Znf_RING/FYVE/PHD"/>
</dbReference>
<feature type="signal peptide" evidence="2">
    <location>
        <begin position="1"/>
        <end position="24"/>
    </location>
</feature>
<gene>
    <name evidence="3" type="ORF">C4D60_Mb02t12730</name>
</gene>
<dbReference type="STRING" id="52838.A0A4V4H2M1"/>
<keyword evidence="2" id="KW-0732">Signal</keyword>
<dbReference type="PANTHER" id="PTHR10579">
    <property type="entry name" value="CALCIUM-ACTIVATED CHLORIDE CHANNEL REGULATOR"/>
    <property type="match status" value="1"/>
</dbReference>
<feature type="region of interest" description="Disordered" evidence="1">
    <location>
        <begin position="22"/>
        <end position="67"/>
    </location>
</feature>
<name>A0A4V4H2M1_MUSBA</name>
<dbReference type="EMBL" id="PYDT01000011">
    <property type="protein sequence ID" value="THU44946.1"/>
    <property type="molecule type" value="Genomic_DNA"/>
</dbReference>
<comment type="caution">
    <text evidence="3">The sequence shown here is derived from an EMBL/GenBank/DDBJ whole genome shotgun (WGS) entry which is preliminary data.</text>
</comment>
<accession>A0A4V4H2M1</accession>
<dbReference type="PANTHER" id="PTHR10579:SF167">
    <property type="entry name" value="OS02G0619600 PROTEIN"/>
    <property type="match status" value="1"/>
</dbReference>
<evidence type="ECO:0000313" key="4">
    <source>
        <dbReference type="Proteomes" id="UP000317650"/>
    </source>
</evidence>
<evidence type="ECO:0000256" key="2">
    <source>
        <dbReference type="SAM" id="SignalP"/>
    </source>
</evidence>
<organism evidence="3 4">
    <name type="scientific">Musa balbisiana</name>
    <name type="common">Banana</name>
    <dbReference type="NCBI Taxonomy" id="52838"/>
    <lineage>
        <taxon>Eukaryota</taxon>
        <taxon>Viridiplantae</taxon>
        <taxon>Streptophyta</taxon>
        <taxon>Embryophyta</taxon>
        <taxon>Tracheophyta</taxon>
        <taxon>Spermatophyta</taxon>
        <taxon>Magnoliopsida</taxon>
        <taxon>Liliopsida</taxon>
        <taxon>Zingiberales</taxon>
        <taxon>Musaceae</taxon>
        <taxon>Musa</taxon>
    </lineage>
</organism>
<protein>
    <submittedName>
        <fullName evidence="3">Uncharacterized protein</fullName>
    </submittedName>
</protein>
<dbReference type="InterPro" id="IPR051266">
    <property type="entry name" value="CLCR"/>
</dbReference>
<proteinExistence type="predicted"/>
<dbReference type="SUPFAM" id="SSF57850">
    <property type="entry name" value="RING/U-box"/>
    <property type="match status" value="1"/>
</dbReference>
<dbReference type="AlphaFoldDB" id="A0A4V4H2M1"/>
<sequence length="180" mass="19251">MGSSGRKAKRALGMSLCVFVPTAADDDDDGSGASRPDERAGSESAVLSGTPSPDGSARTSDSPVLMPATPTPSTGGLWLFRSGSNALKYLSDILLINFRFQKTCSICLSTMKAGNGHALFTAEWSHTCHFPCIVSNVKYGNYVCPVCRAKWKEIPFQAPLSSEHPRVRTENGHSQLVTGR</sequence>
<dbReference type="Gene3D" id="3.30.40.10">
    <property type="entry name" value="Zinc/RING finger domain, C3HC4 (zinc finger)"/>
    <property type="match status" value="1"/>
</dbReference>
<reference evidence="3 4" key="1">
    <citation type="journal article" date="2019" name="Nat. Plants">
        <title>Genome sequencing of Musa balbisiana reveals subgenome evolution and function divergence in polyploid bananas.</title>
        <authorList>
            <person name="Yao X."/>
        </authorList>
    </citation>
    <scope>NUCLEOTIDE SEQUENCE [LARGE SCALE GENOMIC DNA]</scope>
    <source>
        <strain evidence="4">cv. DH-PKW</strain>
        <tissue evidence="3">Leaves</tissue>
    </source>
</reference>
<feature type="chain" id="PRO_5020841720" evidence="2">
    <location>
        <begin position="25"/>
        <end position="180"/>
    </location>
</feature>
<dbReference type="Proteomes" id="UP000317650">
    <property type="component" value="Chromosome 2"/>
</dbReference>
<feature type="compositionally biased region" description="Polar residues" evidence="1">
    <location>
        <begin position="45"/>
        <end position="62"/>
    </location>
</feature>